<accession>A0ABP7FFC7</accession>
<evidence type="ECO:0000313" key="2">
    <source>
        <dbReference type="Proteomes" id="UP001500908"/>
    </source>
</evidence>
<reference evidence="2" key="1">
    <citation type="journal article" date="2019" name="Int. J. Syst. Evol. Microbiol.">
        <title>The Global Catalogue of Microorganisms (GCM) 10K type strain sequencing project: providing services to taxonomists for standard genome sequencing and annotation.</title>
        <authorList>
            <consortium name="The Broad Institute Genomics Platform"/>
            <consortium name="The Broad Institute Genome Sequencing Center for Infectious Disease"/>
            <person name="Wu L."/>
            <person name="Ma J."/>
        </authorList>
    </citation>
    <scope>NUCLEOTIDE SEQUENCE [LARGE SCALE GENOMIC DNA]</scope>
    <source>
        <strain evidence="2">JCM 17137</strain>
    </source>
</reference>
<keyword evidence="2" id="KW-1185">Reference proteome</keyword>
<name>A0ABP7FFC7_9ACTN</name>
<proteinExistence type="predicted"/>
<dbReference type="RefSeq" id="WP_344969476.1">
    <property type="nucleotide sequence ID" value="NZ_BAABDD010000006.1"/>
</dbReference>
<evidence type="ECO:0008006" key="3">
    <source>
        <dbReference type="Google" id="ProtNLM"/>
    </source>
</evidence>
<protein>
    <recommendedName>
        <fullName evidence="3">Tetratricopeptide repeat-containing protein</fullName>
    </recommendedName>
</protein>
<evidence type="ECO:0000313" key="1">
    <source>
        <dbReference type="EMBL" id="GAA3738496.1"/>
    </source>
</evidence>
<organism evidence="1 2">
    <name type="scientific">Salinactinospora qingdaonensis</name>
    <dbReference type="NCBI Taxonomy" id="702744"/>
    <lineage>
        <taxon>Bacteria</taxon>
        <taxon>Bacillati</taxon>
        <taxon>Actinomycetota</taxon>
        <taxon>Actinomycetes</taxon>
        <taxon>Streptosporangiales</taxon>
        <taxon>Nocardiopsidaceae</taxon>
        <taxon>Salinactinospora</taxon>
    </lineage>
</organism>
<dbReference type="Proteomes" id="UP001500908">
    <property type="component" value="Unassembled WGS sequence"/>
</dbReference>
<dbReference type="EMBL" id="BAABDD010000006">
    <property type="protein sequence ID" value="GAA3738496.1"/>
    <property type="molecule type" value="Genomic_DNA"/>
</dbReference>
<gene>
    <name evidence="1" type="ORF">GCM10022402_17980</name>
</gene>
<comment type="caution">
    <text evidence="1">The sequence shown here is derived from an EMBL/GenBank/DDBJ whole genome shotgun (WGS) entry which is preliminary data.</text>
</comment>
<sequence length="198" mass="21831">MARKAAYLENVDDALSLIEFAHVRADRLTATAQAMLWTIRARLLALTGRHTEARADVDRADAHFAERTPEADPPWLCYYDAAEHQGSTGKALIPIAHANNKPELASERLEAAIRLQSADYPRSRTFSRIRLASLNMSTGYAREAVPIGRQATRDTAALRSKRLVTELHGLTRAATAHTHIGDVADLCHEITSLRLPSS</sequence>